<accession>U4LMA5</accession>
<feature type="compositionally biased region" description="Low complexity" evidence="1">
    <location>
        <begin position="16"/>
        <end position="27"/>
    </location>
</feature>
<sequence length="87" mass="10030">MPAQLRHFVSGKNSNQPRTPTPKTQTTVNGHRNLIHPTLRISLRSPPEHHRELKITYLECDSPSPVFRLICTQANRRIRSQGDPRIK</sequence>
<protein>
    <submittedName>
        <fullName evidence="2">Uncharacterized protein</fullName>
    </submittedName>
</protein>
<proteinExistence type="predicted"/>
<feature type="region of interest" description="Disordered" evidence="1">
    <location>
        <begin position="1"/>
        <end position="29"/>
    </location>
</feature>
<evidence type="ECO:0000313" key="3">
    <source>
        <dbReference type="Proteomes" id="UP000018144"/>
    </source>
</evidence>
<keyword evidence="3" id="KW-1185">Reference proteome</keyword>
<dbReference type="Proteomes" id="UP000018144">
    <property type="component" value="Unassembled WGS sequence"/>
</dbReference>
<reference evidence="2 3" key="1">
    <citation type="journal article" date="2013" name="PLoS Genet.">
        <title>The genome and development-dependent transcriptomes of Pyronema confluens: a window into fungal evolution.</title>
        <authorList>
            <person name="Traeger S."/>
            <person name="Altegoer F."/>
            <person name="Freitag M."/>
            <person name="Gabaldon T."/>
            <person name="Kempken F."/>
            <person name="Kumar A."/>
            <person name="Marcet-Houben M."/>
            <person name="Poggeler S."/>
            <person name="Stajich J.E."/>
            <person name="Nowrousian M."/>
        </authorList>
    </citation>
    <scope>NUCLEOTIDE SEQUENCE [LARGE SCALE GENOMIC DNA]</scope>
    <source>
        <strain evidence="3">CBS 100304</strain>
        <tissue evidence="2">Vegetative mycelium</tissue>
    </source>
</reference>
<dbReference type="AlphaFoldDB" id="U4LMA5"/>
<organism evidence="2 3">
    <name type="scientific">Pyronema omphalodes (strain CBS 100304)</name>
    <name type="common">Pyronema confluens</name>
    <dbReference type="NCBI Taxonomy" id="1076935"/>
    <lineage>
        <taxon>Eukaryota</taxon>
        <taxon>Fungi</taxon>
        <taxon>Dikarya</taxon>
        <taxon>Ascomycota</taxon>
        <taxon>Pezizomycotina</taxon>
        <taxon>Pezizomycetes</taxon>
        <taxon>Pezizales</taxon>
        <taxon>Pyronemataceae</taxon>
        <taxon>Pyronema</taxon>
    </lineage>
</organism>
<name>U4LMA5_PYROM</name>
<evidence type="ECO:0000313" key="2">
    <source>
        <dbReference type="EMBL" id="CCX30470.1"/>
    </source>
</evidence>
<evidence type="ECO:0000256" key="1">
    <source>
        <dbReference type="SAM" id="MobiDB-lite"/>
    </source>
</evidence>
<gene>
    <name evidence="2" type="ORF">PCON_08669</name>
</gene>
<dbReference type="EMBL" id="HF935441">
    <property type="protein sequence ID" value="CCX30470.1"/>
    <property type="molecule type" value="Genomic_DNA"/>
</dbReference>